<dbReference type="InterPro" id="IPR050727">
    <property type="entry name" value="GH43_arabinanases"/>
</dbReference>
<evidence type="ECO:0000256" key="4">
    <source>
        <dbReference type="ARBA" id="ARBA00023295"/>
    </source>
</evidence>
<feature type="site" description="Important for catalytic activity, responsible for pKa modulation of the active site Glu and correct orientation of both the proton donor and substrate" evidence="6">
    <location>
        <position position="447"/>
    </location>
</feature>
<keyword evidence="3" id="KW-0378">Hydrolase</keyword>
<evidence type="ECO:0000256" key="6">
    <source>
        <dbReference type="PIRSR" id="PIRSR606710-2"/>
    </source>
</evidence>
<dbReference type="AlphaFoldDB" id="A0AAW4SXA5"/>
<accession>A0AAW4SXA5</accession>
<reference evidence="8" key="1">
    <citation type="submission" date="2023-08" db="EMBL/GenBank/DDBJ databases">
        <title>Mucin Metabolism Genes Underlie the Key Renovations of Bacteroides xylanisolvens Genomes in Captive Great Apes.</title>
        <authorList>
            <person name="Nishida A.H."/>
        </authorList>
    </citation>
    <scope>NUCLEOTIDE SEQUENCE</scope>
    <source>
        <strain evidence="8">P13.H9</strain>
    </source>
</reference>
<proteinExistence type="inferred from homology"/>
<sequence length="629" mass="70932">MMNNKLIKESLALGIRCFIYLLIGIILFESCGSDNSKNELTGSGGNTTNQYLLLQQSGLNKITVTGNEKEYCFILTVKKLGGGKIDSELGAKLEAWNEEQLVIYNDRQKTSYKLLPASLYSYTPENIVFDQSTNQVDVEIKFDPSKVFSELKKTNAQYVIALKLKSDILKVKESESDILLSLFIDYPKVSLASSNVYQVSVNKDDTNVKIMTCLSSQLNDESIGSWCDFDCKLSLPNNAEELVAAYNQLNKTDYELLPQNSYQLGDEIHYRVGDSQMEGMISIRREKLAVKYYLLPLQLIGTGNNNVMYDDAVHYMVISRSYQNPIIDQSAADPTVILANDGYFYLYATGGNVPVYRSKDLVEWKYIGSAFTAQTRPNWEPMKGRAIWAPEIRYIKDKYVLYYSWAIWGKQDECHIGVATADSPEGPFIDHGCLINGKEIGVRNSIDQFYIEENGKKYMFWGSFNGIYATELTDDGLAVKRKTDGTPVLLKKVCGAKFEATNIYKRGDYFYLFASVGSCCDGLNSTYRAVVGRSKNLLGPYVDDKGGDMLQNNFKLVVNKNNTWVGPGHNSILIKDDEGTEWMIYHSYKADAVADGRVVLLDRLRWDENGWPYIKGLEPSNSDLIPVFK</sequence>
<evidence type="ECO:0000259" key="7">
    <source>
        <dbReference type="Pfam" id="PF08522"/>
    </source>
</evidence>
<dbReference type="InterPro" id="IPR023296">
    <property type="entry name" value="Glyco_hydro_beta-prop_sf"/>
</dbReference>
<gene>
    <name evidence="8" type="ORF">LD004_16600</name>
</gene>
<name>A0AAW4SXA5_9BACE</name>
<dbReference type="Gene3D" id="2.115.10.20">
    <property type="entry name" value="Glycosyl hydrolase domain, family 43"/>
    <property type="match status" value="1"/>
</dbReference>
<evidence type="ECO:0000256" key="3">
    <source>
        <dbReference type="ARBA" id="ARBA00022801"/>
    </source>
</evidence>
<keyword evidence="4" id="KW-0326">Glycosidase</keyword>
<dbReference type="PANTHER" id="PTHR43301">
    <property type="entry name" value="ARABINAN ENDO-1,5-ALPHA-L-ARABINOSIDASE"/>
    <property type="match status" value="1"/>
</dbReference>
<dbReference type="GO" id="GO:0005975">
    <property type="term" value="P:carbohydrate metabolic process"/>
    <property type="evidence" value="ECO:0007669"/>
    <property type="project" value="InterPro"/>
</dbReference>
<dbReference type="CDD" id="cd18616">
    <property type="entry name" value="GH43_ABN-like"/>
    <property type="match status" value="1"/>
</dbReference>
<evidence type="ECO:0000313" key="9">
    <source>
        <dbReference type="Proteomes" id="UP001198461"/>
    </source>
</evidence>
<dbReference type="EMBL" id="JAIWYE010000028">
    <property type="protein sequence ID" value="MCA4705225.1"/>
    <property type="molecule type" value="Genomic_DNA"/>
</dbReference>
<dbReference type="Gene3D" id="2.60.40.1740">
    <property type="entry name" value="hypothetical protein (bacova_03559)"/>
    <property type="match status" value="2"/>
</dbReference>
<evidence type="ECO:0000256" key="2">
    <source>
        <dbReference type="ARBA" id="ARBA00009865"/>
    </source>
</evidence>
<evidence type="ECO:0000256" key="1">
    <source>
        <dbReference type="ARBA" id="ARBA00004834"/>
    </source>
</evidence>
<feature type="domain" description="BT-3987-like N-terminal" evidence="7">
    <location>
        <begin position="196"/>
        <end position="304"/>
    </location>
</feature>
<dbReference type="RefSeq" id="WP_225450945.1">
    <property type="nucleotide sequence ID" value="NZ_JAIWXC010000026.1"/>
</dbReference>
<dbReference type="Proteomes" id="UP001198461">
    <property type="component" value="Unassembled WGS sequence"/>
</dbReference>
<protein>
    <submittedName>
        <fullName evidence="8">Family 43 glycosylhydrolase</fullName>
    </submittedName>
</protein>
<dbReference type="InterPro" id="IPR013728">
    <property type="entry name" value="BT_3987-like_N"/>
</dbReference>
<evidence type="ECO:0000256" key="5">
    <source>
        <dbReference type="PIRSR" id="PIRSR606710-1"/>
    </source>
</evidence>
<comment type="caution">
    <text evidence="8">The sequence shown here is derived from an EMBL/GenBank/DDBJ whole genome shotgun (WGS) entry which is preliminary data.</text>
</comment>
<comment type="similarity">
    <text evidence="2">Belongs to the glycosyl hydrolase 43 family.</text>
</comment>
<dbReference type="Pfam" id="PF04616">
    <property type="entry name" value="Glyco_hydro_43"/>
    <property type="match status" value="1"/>
</dbReference>
<dbReference type="GO" id="GO:0004553">
    <property type="term" value="F:hydrolase activity, hydrolyzing O-glycosyl compounds"/>
    <property type="evidence" value="ECO:0007669"/>
    <property type="project" value="InterPro"/>
</dbReference>
<dbReference type="InterPro" id="IPR006710">
    <property type="entry name" value="Glyco_hydro_43"/>
</dbReference>
<feature type="active site" description="Proton donor" evidence="5">
    <location>
        <position position="499"/>
    </location>
</feature>
<dbReference type="SUPFAM" id="SSF75005">
    <property type="entry name" value="Arabinanase/levansucrase/invertase"/>
    <property type="match status" value="1"/>
</dbReference>
<feature type="domain" description="BT-3987-like N-terminal" evidence="7">
    <location>
        <begin position="55"/>
        <end position="166"/>
    </location>
</feature>
<organism evidence="8 9">
    <name type="scientific">Bacteroides xylanisolvens</name>
    <dbReference type="NCBI Taxonomy" id="371601"/>
    <lineage>
        <taxon>Bacteria</taxon>
        <taxon>Pseudomonadati</taxon>
        <taxon>Bacteroidota</taxon>
        <taxon>Bacteroidia</taxon>
        <taxon>Bacteroidales</taxon>
        <taxon>Bacteroidaceae</taxon>
        <taxon>Bacteroides</taxon>
    </lineage>
</organism>
<comment type="pathway">
    <text evidence="1">Glycan metabolism; L-arabinan degradation.</text>
</comment>
<dbReference type="PANTHER" id="PTHR43301:SF3">
    <property type="entry name" value="ARABINAN ENDO-1,5-ALPHA-L-ARABINOSIDASE A-RELATED"/>
    <property type="match status" value="1"/>
</dbReference>
<feature type="active site" description="Proton acceptor" evidence="5">
    <location>
        <position position="333"/>
    </location>
</feature>
<dbReference type="Pfam" id="PF08522">
    <property type="entry name" value="BT_3987-like_N"/>
    <property type="match status" value="2"/>
</dbReference>
<evidence type="ECO:0000313" key="8">
    <source>
        <dbReference type="EMBL" id="MCA4705225.1"/>
    </source>
</evidence>